<sequence>MKIGELKSADDLLQESLKIDPSFAPAHRVLSELWLRKGDLFKANEYATMAVRIDEDFRPWWNGLNNIRSKIQNGKRNVQQGKYEKAMQEYEAIAEKYPYFPEAQFYMGLTKFRQKDIEAAAFYFSEALKIYPDHQKARKGLNNVTKQFLNNGNKAYKRGDLEKATQYYLKTIQFDKQYYLAYFQLGVLEKKMGNPDQAIAYLNKAIELKPDFHKA</sequence>
<evidence type="ECO:0000256" key="1">
    <source>
        <dbReference type="ARBA" id="ARBA00022737"/>
    </source>
</evidence>
<gene>
    <name evidence="3" type="ORF">METZ01_LOCUS475448</name>
</gene>
<dbReference type="SUPFAM" id="SSF81901">
    <property type="entry name" value="HCP-like"/>
    <property type="match status" value="1"/>
</dbReference>
<dbReference type="Gene3D" id="1.25.40.10">
    <property type="entry name" value="Tetratricopeptide repeat domain"/>
    <property type="match status" value="3"/>
</dbReference>
<evidence type="ECO:0000256" key="2">
    <source>
        <dbReference type="ARBA" id="ARBA00022803"/>
    </source>
</evidence>
<dbReference type="PANTHER" id="PTHR44858:SF1">
    <property type="entry name" value="UDP-N-ACETYLGLUCOSAMINE--PEPTIDE N-ACETYLGLUCOSAMINYLTRANSFERASE SPINDLY-RELATED"/>
    <property type="match status" value="1"/>
</dbReference>
<dbReference type="PROSITE" id="PS50293">
    <property type="entry name" value="TPR_REGION"/>
    <property type="match status" value="1"/>
</dbReference>
<keyword evidence="2" id="KW-0802">TPR repeat</keyword>
<dbReference type="Pfam" id="PF13432">
    <property type="entry name" value="TPR_16"/>
    <property type="match status" value="1"/>
</dbReference>
<dbReference type="PANTHER" id="PTHR44858">
    <property type="entry name" value="TETRATRICOPEPTIDE REPEAT PROTEIN 6"/>
    <property type="match status" value="1"/>
</dbReference>
<dbReference type="InterPro" id="IPR011990">
    <property type="entry name" value="TPR-like_helical_dom_sf"/>
</dbReference>
<evidence type="ECO:0000313" key="3">
    <source>
        <dbReference type="EMBL" id="SVE22594.1"/>
    </source>
</evidence>
<keyword evidence="1" id="KW-0677">Repeat</keyword>
<dbReference type="PROSITE" id="PS50005">
    <property type="entry name" value="TPR"/>
    <property type="match status" value="3"/>
</dbReference>
<dbReference type="EMBL" id="UINC01202674">
    <property type="protein sequence ID" value="SVE22594.1"/>
    <property type="molecule type" value="Genomic_DNA"/>
</dbReference>
<dbReference type="InterPro" id="IPR019734">
    <property type="entry name" value="TPR_rpt"/>
</dbReference>
<organism evidence="3">
    <name type="scientific">marine metagenome</name>
    <dbReference type="NCBI Taxonomy" id="408172"/>
    <lineage>
        <taxon>unclassified sequences</taxon>
        <taxon>metagenomes</taxon>
        <taxon>ecological metagenomes</taxon>
    </lineage>
</organism>
<accession>A0A383BRR5</accession>
<proteinExistence type="predicted"/>
<dbReference type="SMART" id="SM00028">
    <property type="entry name" value="TPR"/>
    <property type="match status" value="4"/>
</dbReference>
<dbReference type="InterPro" id="IPR050498">
    <property type="entry name" value="Ycf3"/>
</dbReference>
<dbReference type="Pfam" id="PF00515">
    <property type="entry name" value="TPR_1"/>
    <property type="match status" value="1"/>
</dbReference>
<reference evidence="3" key="1">
    <citation type="submission" date="2018-05" db="EMBL/GenBank/DDBJ databases">
        <authorList>
            <person name="Lanie J.A."/>
            <person name="Ng W.-L."/>
            <person name="Kazmierczak K.M."/>
            <person name="Andrzejewski T.M."/>
            <person name="Davidsen T.M."/>
            <person name="Wayne K.J."/>
            <person name="Tettelin H."/>
            <person name="Glass J.I."/>
            <person name="Rusch D."/>
            <person name="Podicherti R."/>
            <person name="Tsui H.-C.T."/>
            <person name="Winkler M.E."/>
        </authorList>
    </citation>
    <scope>NUCLEOTIDE SEQUENCE</scope>
</reference>
<protein>
    <submittedName>
        <fullName evidence="3">Uncharacterized protein</fullName>
    </submittedName>
</protein>
<dbReference type="AlphaFoldDB" id="A0A383BRR5"/>
<name>A0A383BRR5_9ZZZZ</name>